<dbReference type="GO" id="GO:0007165">
    <property type="term" value="P:signal transduction"/>
    <property type="evidence" value="ECO:0007669"/>
    <property type="project" value="UniProtKB-KW"/>
</dbReference>
<evidence type="ECO:0000256" key="7">
    <source>
        <dbReference type="ARBA" id="ARBA00023136"/>
    </source>
</evidence>
<evidence type="ECO:0000256" key="8">
    <source>
        <dbReference type="ARBA" id="ARBA00023224"/>
    </source>
</evidence>
<keyword evidence="4" id="KW-0145">Chemotaxis</keyword>
<evidence type="ECO:0000256" key="3">
    <source>
        <dbReference type="ARBA" id="ARBA00022481"/>
    </source>
</evidence>
<evidence type="ECO:0000256" key="1">
    <source>
        <dbReference type="ARBA" id="ARBA00004651"/>
    </source>
</evidence>
<evidence type="ECO:0000313" key="12">
    <source>
        <dbReference type="EMBL" id="CAM77157.1"/>
    </source>
</evidence>
<sequence>MDHSGQGEDGGNRLAAAAAAEELRQLAQLIGSSSTDLTTRFFDLARSTQGQTACVREVLDIAGIVDSHAGGTEFSAVISHLGGTLGEFVREVLHMSKQAVSMVRAIDAVLEDLSRLRHSVEGIDRITAKTNLLALNARIEAERAGEAGRSFGVVAGEVRDLSRATSDLAASIKQEIHTISEALKNGHATLAEVASMDMTRQIEAKEEVEQTLVMLKERDHRLTAAAQASMENAQAIEQAVSAIVTDMQFEDRTHQRIDRVAQALDAFHQGGVLTLSPSTLAIAPKAGADDDVTMF</sequence>
<dbReference type="AlphaFoldDB" id="A4U2Q0"/>
<keyword evidence="6" id="KW-1133">Transmembrane helix</keyword>
<evidence type="ECO:0000256" key="4">
    <source>
        <dbReference type="ARBA" id="ARBA00022500"/>
    </source>
</evidence>
<comment type="subcellular location">
    <subcellularLocation>
        <location evidence="1">Cell membrane</location>
        <topology evidence="1">Multi-pass membrane protein</topology>
    </subcellularLocation>
</comment>
<dbReference type="RefSeq" id="WP_106002550.1">
    <property type="nucleotide sequence ID" value="NZ_CP027527.1"/>
</dbReference>
<dbReference type="PROSITE" id="PS50111">
    <property type="entry name" value="CHEMOTAXIS_TRANSDUC_2"/>
    <property type="match status" value="1"/>
</dbReference>
<dbReference type="EMBL" id="CU459003">
    <property type="protein sequence ID" value="CAM77157.1"/>
    <property type="molecule type" value="Genomic_DNA"/>
</dbReference>
<dbReference type="Gene3D" id="1.10.287.950">
    <property type="entry name" value="Methyl-accepting chemotaxis protein"/>
    <property type="match status" value="1"/>
</dbReference>
<comment type="similarity">
    <text evidence="9">Belongs to the methyl-accepting chemotaxis (MCP) protein family.</text>
</comment>
<evidence type="ECO:0000256" key="6">
    <source>
        <dbReference type="ARBA" id="ARBA00022989"/>
    </source>
</evidence>
<dbReference type="PANTHER" id="PTHR32089">
    <property type="entry name" value="METHYL-ACCEPTING CHEMOTAXIS PROTEIN MCPB"/>
    <property type="match status" value="1"/>
</dbReference>
<accession>A4U2Q0</accession>
<keyword evidence="8 10" id="KW-0807">Transducer</keyword>
<keyword evidence="7" id="KW-0472">Membrane</keyword>
<feature type="domain" description="Methyl-accepting transducer" evidence="11">
    <location>
        <begin position="12"/>
        <end position="238"/>
    </location>
</feature>
<dbReference type="SMART" id="SM00283">
    <property type="entry name" value="MA"/>
    <property type="match status" value="1"/>
</dbReference>
<dbReference type="InterPro" id="IPR004089">
    <property type="entry name" value="MCPsignal_dom"/>
</dbReference>
<dbReference type="GO" id="GO:0006935">
    <property type="term" value="P:chemotaxis"/>
    <property type="evidence" value="ECO:0007669"/>
    <property type="project" value="UniProtKB-KW"/>
</dbReference>
<keyword evidence="2" id="KW-1003">Cell membrane</keyword>
<dbReference type="Pfam" id="PF00015">
    <property type="entry name" value="MCPsignal"/>
    <property type="match status" value="1"/>
</dbReference>
<dbReference type="SUPFAM" id="SSF58104">
    <property type="entry name" value="Methyl-accepting chemotaxis protein (MCP) signaling domain"/>
    <property type="match status" value="1"/>
</dbReference>
<organism evidence="12">
    <name type="scientific">Magnetospirillum gryphiswaldense</name>
    <dbReference type="NCBI Taxonomy" id="55518"/>
    <lineage>
        <taxon>Bacteria</taxon>
        <taxon>Pseudomonadati</taxon>
        <taxon>Pseudomonadota</taxon>
        <taxon>Alphaproteobacteria</taxon>
        <taxon>Rhodospirillales</taxon>
        <taxon>Rhodospirillaceae</taxon>
        <taxon>Magnetospirillum</taxon>
    </lineage>
</organism>
<evidence type="ECO:0000256" key="5">
    <source>
        <dbReference type="ARBA" id="ARBA00022692"/>
    </source>
</evidence>
<keyword evidence="5" id="KW-0812">Transmembrane</keyword>
<gene>
    <name evidence="12" type="ORF">MGR_1868</name>
</gene>
<dbReference type="PANTHER" id="PTHR32089:SF39">
    <property type="entry name" value="METHYL-ACCEPTING CHEMOTAXIS PROTEIN HLYB"/>
    <property type="match status" value="1"/>
</dbReference>
<evidence type="ECO:0000256" key="10">
    <source>
        <dbReference type="PROSITE-ProRule" id="PRU00284"/>
    </source>
</evidence>
<evidence type="ECO:0000256" key="2">
    <source>
        <dbReference type="ARBA" id="ARBA00022475"/>
    </source>
</evidence>
<proteinExistence type="inferred from homology"/>
<dbReference type="PRINTS" id="PR00260">
    <property type="entry name" value="CHEMTRNSDUCR"/>
</dbReference>
<evidence type="ECO:0000256" key="9">
    <source>
        <dbReference type="ARBA" id="ARBA00029447"/>
    </source>
</evidence>
<reference evidence="12" key="1">
    <citation type="journal article" date="2007" name="J. Bacteriol.">
        <title>Comparative genome analysis of four magnetotactic bacteria reveals a complex set of group-specific genes implicated in magnetosome biomineralization and function.</title>
        <authorList>
            <person name="Richter M."/>
            <person name="Kube M."/>
            <person name="Bazylinski D.A."/>
            <person name="Lombardot T."/>
            <person name="Gloeckner F.O."/>
            <person name="Reinhardt R."/>
            <person name="Schueler D."/>
        </authorList>
    </citation>
    <scope>NUCLEOTIDE SEQUENCE</scope>
    <source>
        <strain evidence="12">MSR-1</strain>
    </source>
</reference>
<keyword evidence="3" id="KW-0488">Methylation</keyword>
<protein>
    <submittedName>
        <fullName evidence="12">Chemotaxis sensory transducer</fullName>
    </submittedName>
</protein>
<dbReference type="InterPro" id="IPR004090">
    <property type="entry name" value="Chemotax_Me-accpt_rcpt"/>
</dbReference>
<dbReference type="GO" id="GO:0005886">
    <property type="term" value="C:plasma membrane"/>
    <property type="evidence" value="ECO:0007669"/>
    <property type="project" value="UniProtKB-SubCell"/>
</dbReference>
<dbReference type="GO" id="GO:0004888">
    <property type="term" value="F:transmembrane signaling receptor activity"/>
    <property type="evidence" value="ECO:0007669"/>
    <property type="project" value="InterPro"/>
</dbReference>
<evidence type="ECO:0000259" key="11">
    <source>
        <dbReference type="PROSITE" id="PS50111"/>
    </source>
</evidence>
<name>A4U2Q0_9PROT</name>